<dbReference type="InterPro" id="IPR029044">
    <property type="entry name" value="Nucleotide-diphossugar_trans"/>
</dbReference>
<evidence type="ECO:0000256" key="3">
    <source>
        <dbReference type="ARBA" id="ARBA00022679"/>
    </source>
</evidence>
<evidence type="ECO:0000256" key="9">
    <source>
        <dbReference type="RuleBase" id="RU364016"/>
    </source>
</evidence>
<keyword evidence="5 9" id="KW-0735">Signal-anchor</keyword>
<dbReference type="Proteomes" id="UP001249851">
    <property type="component" value="Unassembled WGS sequence"/>
</dbReference>
<feature type="compositionally biased region" description="Basic and acidic residues" evidence="10">
    <location>
        <begin position="291"/>
        <end position="300"/>
    </location>
</feature>
<name>A0AAD9QRZ9_ACRCE</name>
<evidence type="ECO:0000256" key="5">
    <source>
        <dbReference type="ARBA" id="ARBA00022968"/>
    </source>
</evidence>
<dbReference type="EMBL" id="JARQWQ010000017">
    <property type="protein sequence ID" value="KAK2566467.1"/>
    <property type="molecule type" value="Genomic_DNA"/>
</dbReference>
<keyword evidence="12" id="KW-1185">Reference proteome</keyword>
<protein>
    <recommendedName>
        <fullName evidence="9">Hexosyltransferase</fullName>
        <ecNumber evidence="9">2.4.1.-</ecNumber>
    </recommendedName>
</protein>
<evidence type="ECO:0000256" key="2">
    <source>
        <dbReference type="ARBA" id="ARBA00009239"/>
    </source>
</evidence>
<keyword evidence="4" id="KW-0812">Transmembrane</keyword>
<evidence type="ECO:0000256" key="6">
    <source>
        <dbReference type="ARBA" id="ARBA00022989"/>
    </source>
</evidence>
<feature type="compositionally biased region" description="Polar residues" evidence="10">
    <location>
        <begin position="224"/>
        <end position="233"/>
    </location>
</feature>
<evidence type="ECO:0000256" key="4">
    <source>
        <dbReference type="ARBA" id="ARBA00022692"/>
    </source>
</evidence>
<reference evidence="11" key="1">
    <citation type="journal article" date="2023" name="G3 (Bethesda)">
        <title>Whole genome assembly and annotation of the endangered Caribbean coral Acropora cervicornis.</title>
        <authorList>
            <person name="Selwyn J.D."/>
            <person name="Vollmer S.V."/>
        </authorList>
    </citation>
    <scope>NUCLEOTIDE SEQUENCE</scope>
    <source>
        <strain evidence="11">K2</strain>
    </source>
</reference>
<gene>
    <name evidence="11" type="ORF">P5673_009987</name>
</gene>
<evidence type="ECO:0000256" key="10">
    <source>
        <dbReference type="SAM" id="MobiDB-lite"/>
    </source>
</evidence>
<evidence type="ECO:0000313" key="11">
    <source>
        <dbReference type="EMBL" id="KAK2566467.1"/>
    </source>
</evidence>
<evidence type="ECO:0000256" key="8">
    <source>
        <dbReference type="ARBA" id="ARBA00023136"/>
    </source>
</evidence>
<accession>A0AAD9QRZ9</accession>
<feature type="region of interest" description="Disordered" evidence="10">
    <location>
        <begin position="246"/>
        <end position="374"/>
    </location>
</feature>
<reference evidence="11" key="2">
    <citation type="journal article" date="2023" name="Science">
        <title>Genomic signatures of disease resistance in endangered staghorn corals.</title>
        <authorList>
            <person name="Vollmer S.V."/>
            <person name="Selwyn J.D."/>
            <person name="Despard B.A."/>
            <person name="Roesel C.L."/>
        </authorList>
    </citation>
    <scope>NUCLEOTIDE SEQUENCE</scope>
    <source>
        <strain evidence="11">K2</strain>
    </source>
</reference>
<proteinExistence type="inferred from homology"/>
<dbReference type="GO" id="GO:0032580">
    <property type="term" value="C:Golgi cisterna membrane"/>
    <property type="evidence" value="ECO:0007669"/>
    <property type="project" value="UniProtKB-SubCell"/>
</dbReference>
<evidence type="ECO:0000313" key="12">
    <source>
        <dbReference type="Proteomes" id="UP001249851"/>
    </source>
</evidence>
<keyword evidence="6" id="KW-1133">Transmembrane helix</keyword>
<feature type="compositionally biased region" description="Basic residues" evidence="10">
    <location>
        <begin position="247"/>
        <end position="260"/>
    </location>
</feature>
<comment type="similarity">
    <text evidence="2 9">Belongs to the chondroitin N-acetylgalactosaminyltransferase family.</text>
</comment>
<comment type="caution">
    <text evidence="11">The sequence shown here is derived from an EMBL/GenBank/DDBJ whole genome shotgun (WGS) entry which is preliminary data.</text>
</comment>
<keyword evidence="3 9" id="KW-0808">Transferase</keyword>
<feature type="compositionally biased region" description="Polar residues" evidence="10">
    <location>
        <begin position="305"/>
        <end position="325"/>
    </location>
</feature>
<evidence type="ECO:0000256" key="7">
    <source>
        <dbReference type="ARBA" id="ARBA00023034"/>
    </source>
</evidence>
<feature type="compositionally biased region" description="Basic residues" evidence="10">
    <location>
        <begin position="278"/>
        <end position="287"/>
    </location>
</feature>
<dbReference type="Gene3D" id="3.90.550.10">
    <property type="entry name" value="Spore Coat Polysaccharide Biosynthesis Protein SpsA, Chain A"/>
    <property type="match status" value="1"/>
</dbReference>
<evidence type="ECO:0000256" key="1">
    <source>
        <dbReference type="ARBA" id="ARBA00004447"/>
    </source>
</evidence>
<dbReference type="AlphaFoldDB" id="A0AAD9QRZ9"/>
<comment type="subcellular location">
    <subcellularLocation>
        <location evidence="1 9">Golgi apparatus</location>
        <location evidence="1 9">Golgi stack membrane</location>
        <topology evidence="1 9">Single-pass type II membrane protein</topology>
    </subcellularLocation>
</comment>
<dbReference type="InterPro" id="IPR051227">
    <property type="entry name" value="CS_glycosyltransferase"/>
</dbReference>
<dbReference type="Pfam" id="PF05679">
    <property type="entry name" value="CHGN"/>
    <property type="match status" value="1"/>
</dbReference>
<keyword evidence="7 9" id="KW-0333">Golgi apparatus</keyword>
<dbReference type="InterPro" id="IPR008428">
    <property type="entry name" value="Chond_GalNAc"/>
</dbReference>
<feature type="region of interest" description="Disordered" evidence="10">
    <location>
        <begin position="201"/>
        <end position="233"/>
    </location>
</feature>
<keyword evidence="8" id="KW-0472">Membrane</keyword>
<dbReference type="GO" id="GO:0008376">
    <property type="term" value="F:acetylgalactosaminyltransferase activity"/>
    <property type="evidence" value="ECO:0007669"/>
    <property type="project" value="InterPro"/>
</dbReference>
<dbReference type="PANTHER" id="PTHR12369">
    <property type="entry name" value="CHONDROITIN SYNTHASE"/>
    <property type="match status" value="1"/>
</dbReference>
<feature type="compositionally biased region" description="Basic and acidic residues" evidence="10">
    <location>
        <begin position="201"/>
        <end position="222"/>
    </location>
</feature>
<organism evidence="11 12">
    <name type="scientific">Acropora cervicornis</name>
    <name type="common">Staghorn coral</name>
    <dbReference type="NCBI Taxonomy" id="6130"/>
    <lineage>
        <taxon>Eukaryota</taxon>
        <taxon>Metazoa</taxon>
        <taxon>Cnidaria</taxon>
        <taxon>Anthozoa</taxon>
        <taxon>Hexacorallia</taxon>
        <taxon>Scleractinia</taxon>
        <taxon>Astrocoeniina</taxon>
        <taxon>Acroporidae</taxon>
        <taxon>Acropora</taxon>
    </lineage>
</organism>
<dbReference type="SUPFAM" id="SSF53448">
    <property type="entry name" value="Nucleotide-diphospho-sugar transferases"/>
    <property type="match status" value="1"/>
</dbReference>
<feature type="region of interest" description="Disordered" evidence="10">
    <location>
        <begin position="51"/>
        <end position="74"/>
    </location>
</feature>
<dbReference type="EC" id="2.4.1.-" evidence="9"/>
<sequence>MEDHVLVGWKTPGVDHFRHLSGKSISLFINDVKAPKDVSVYAKFIPQDLPSHSHVDKPPSFKSDHDISKFGSDDPRDKTHALKFVDERDIASLFPSCPYNPSYLVDFRLNRYDGVNLIHDTAVYPADNTDLIHMKRFDSCVWRRLKDSHGNNLASLAPLLNSKLSLYENGSIAVFHQHKGYLPLLFARTEEERKRLSDQLLERQMDMTETEKRSQRGGEDATKPASTEVVSDLSLSLTQKNEFEIKRKAKRKNYPLKRAKSSNFNNHKVDSDKYASSNKRKKLKKGMQTKSNDKSMHYNDKGAQGRSTGASSHEFVDSSNSTAIPNRSRRKLLSIQDEENVSARKDRRSRNSRSASNYQRRSGDSSRRQWQHRFTPIDKRDDMLTRMNAAREFVRKMARAVERYNHYVNKSVLEEAVYRRYGVRLDVPNIVRIPDYNDWIFHQNSSKCSSDGNLLLSKDVASSVVNRYMHALRTATSSKYSLKEIVSVEENHDVLKGDRYLIDVELNVQGKNSSVRLSQYVYQRLGSTEFCLPQRFFLNQHATVHIIIPVKNQGKWVQHFISNMEELYSERKDPHINVIIVDFSSTDIDVTAALKRSTLKRYQVRKLKGLFQRAYGIQAGAALVKNPRDIIFMCDLHLQIPSNIVDIIRKHCILGKMAFAPIVERLHCGFSPSLPFGFWELQGYGLFAMYKSDFTRVGGMNFKEVLLSKIEVERLRVEKFYHYYHSKMGMWGTRNMFNANDRDMSDEFDGDIDIIKLYNETAEKTKTTTPVQ</sequence>
<dbReference type="PANTHER" id="PTHR12369:SF5">
    <property type="entry name" value="HEXOSYLTRANSFERASE"/>
    <property type="match status" value="1"/>
</dbReference>